<keyword evidence="2" id="KW-1185">Reference proteome</keyword>
<sequence>MQRLTLVKSRYLLLSCRDEPPVNSETTLPLCNLEDERDTDTCMSITIHVKGCGADHFGRASQNVVVYRRNRGWFMPRCCRCYRSVFDECCIFVLWLMSYQTSSTCKAFEFSRIHSFSRRPTPATSS</sequence>
<reference evidence="1 2" key="1">
    <citation type="journal article" date="2018" name="Genome Biol. Evol.">
        <title>Multiple Roots of Fruiting Body Formation in Amoebozoa.</title>
        <authorList>
            <person name="Hillmann F."/>
            <person name="Forbes G."/>
            <person name="Novohradska S."/>
            <person name="Ferling I."/>
            <person name="Riege K."/>
            <person name="Groth M."/>
            <person name="Westermann M."/>
            <person name="Marz M."/>
            <person name="Spaller T."/>
            <person name="Winckler T."/>
            <person name="Schaap P."/>
            <person name="Glockner G."/>
        </authorList>
    </citation>
    <scope>NUCLEOTIDE SEQUENCE [LARGE SCALE GENOMIC DNA]</scope>
    <source>
        <strain evidence="1 2">Jena</strain>
    </source>
</reference>
<accession>A0A2P6NPK0</accession>
<protein>
    <submittedName>
        <fullName evidence="1">Uncharacterized protein</fullName>
    </submittedName>
</protein>
<dbReference type="InParanoid" id="A0A2P6NPK0"/>
<comment type="caution">
    <text evidence="1">The sequence shown here is derived from an EMBL/GenBank/DDBJ whole genome shotgun (WGS) entry which is preliminary data.</text>
</comment>
<dbReference type="AlphaFoldDB" id="A0A2P6NPK0"/>
<gene>
    <name evidence="1" type="ORF">PROFUN_06158</name>
</gene>
<evidence type="ECO:0000313" key="1">
    <source>
        <dbReference type="EMBL" id="PRP85884.1"/>
    </source>
</evidence>
<organism evidence="1 2">
    <name type="scientific">Planoprotostelium fungivorum</name>
    <dbReference type="NCBI Taxonomy" id="1890364"/>
    <lineage>
        <taxon>Eukaryota</taxon>
        <taxon>Amoebozoa</taxon>
        <taxon>Evosea</taxon>
        <taxon>Variosea</taxon>
        <taxon>Cavosteliida</taxon>
        <taxon>Cavosteliaceae</taxon>
        <taxon>Planoprotostelium</taxon>
    </lineage>
</organism>
<evidence type="ECO:0000313" key="2">
    <source>
        <dbReference type="Proteomes" id="UP000241769"/>
    </source>
</evidence>
<name>A0A2P6NPK0_9EUKA</name>
<dbReference type="EMBL" id="MDYQ01000038">
    <property type="protein sequence ID" value="PRP85884.1"/>
    <property type="molecule type" value="Genomic_DNA"/>
</dbReference>
<proteinExistence type="predicted"/>
<dbReference type="Proteomes" id="UP000241769">
    <property type="component" value="Unassembled WGS sequence"/>
</dbReference>